<proteinExistence type="predicted"/>
<organism evidence="1">
    <name type="scientific">viral metagenome</name>
    <dbReference type="NCBI Taxonomy" id="1070528"/>
    <lineage>
        <taxon>unclassified sequences</taxon>
        <taxon>metagenomes</taxon>
        <taxon>organismal metagenomes</taxon>
    </lineage>
</organism>
<dbReference type="AlphaFoldDB" id="A0A6M3IN45"/>
<dbReference type="InterPro" id="IPR021146">
    <property type="entry name" value="Phage_gp6-like_head-tail"/>
</dbReference>
<dbReference type="NCBIfam" id="TIGR01560">
    <property type="entry name" value="put_DNA_pack"/>
    <property type="match status" value="1"/>
</dbReference>
<evidence type="ECO:0000313" key="1">
    <source>
        <dbReference type="EMBL" id="QJA59080.1"/>
    </source>
</evidence>
<reference evidence="1" key="1">
    <citation type="submission" date="2020-03" db="EMBL/GenBank/DDBJ databases">
        <title>The deep terrestrial virosphere.</title>
        <authorList>
            <person name="Holmfeldt K."/>
            <person name="Nilsson E."/>
            <person name="Simone D."/>
            <person name="Lopez-Fernandez M."/>
            <person name="Wu X."/>
            <person name="de Brujin I."/>
            <person name="Lundin D."/>
            <person name="Andersson A."/>
            <person name="Bertilsson S."/>
            <person name="Dopson M."/>
        </authorList>
    </citation>
    <scope>NUCLEOTIDE SEQUENCE</scope>
    <source>
        <strain evidence="1">MM415B01367</strain>
    </source>
</reference>
<accession>A0A6M3IN45</accession>
<protein>
    <submittedName>
        <fullName evidence="1">Putative head-tail connector</fullName>
    </submittedName>
</protein>
<dbReference type="InterPro" id="IPR006450">
    <property type="entry name" value="Phage_HK97_gp6-like"/>
</dbReference>
<name>A0A6M3IN45_9ZZZZ</name>
<sequence>MPNLQALQDWALVTPQQVKTHVRIDNDDDDDLIILLINAATKKCEDHCRRAFIQRSVTENRIGDGGNILLLNKRPVDTLSSITLDGSTLTEDDDFTLYKEEGYMERPVGTSFWSADITRLSWTKGAKIVITYTAGYSATRAQAQYEIPEIALGVLIAVSNWYENRLGVSQESSSGIGSQAFEIGELPEQTKRILGGLQTNLGIL</sequence>
<dbReference type="Pfam" id="PF05135">
    <property type="entry name" value="Phage_connect_1"/>
    <property type="match status" value="1"/>
</dbReference>
<dbReference type="Gene3D" id="1.10.3230.30">
    <property type="entry name" value="Phage gp6-like head-tail connector protein"/>
    <property type="match status" value="1"/>
</dbReference>
<dbReference type="EMBL" id="MT141353">
    <property type="protein sequence ID" value="QJA59080.1"/>
    <property type="molecule type" value="Genomic_DNA"/>
</dbReference>
<gene>
    <name evidence="1" type="ORF">MM415B01367_0011</name>
</gene>